<feature type="coiled-coil region" evidence="1">
    <location>
        <begin position="62"/>
        <end position="89"/>
    </location>
</feature>
<sequence>MTTEATNSDDIIIAELQSRLNDLELSKAHDDVSAALRKERSEILVSLRKIMEAMKSEAGGASASSSKEMEKLRAENEELKKINAKQRYRIEHLVHNLREKLQG</sequence>
<evidence type="ECO:0000313" key="2">
    <source>
        <dbReference type="EMBL" id="KAL3762059.1"/>
    </source>
</evidence>
<reference evidence="2 3" key="1">
    <citation type="submission" date="2024-10" db="EMBL/GenBank/DDBJ databases">
        <title>Updated reference genomes for cyclostephanoid diatoms.</title>
        <authorList>
            <person name="Roberts W.R."/>
            <person name="Alverson A.J."/>
        </authorList>
    </citation>
    <scope>NUCLEOTIDE SEQUENCE [LARGE SCALE GENOMIC DNA]</scope>
    <source>
        <strain evidence="2 3">AJA232-27</strain>
    </source>
</reference>
<dbReference type="Proteomes" id="UP001530293">
    <property type="component" value="Unassembled WGS sequence"/>
</dbReference>
<evidence type="ECO:0000256" key="1">
    <source>
        <dbReference type="SAM" id="Coils"/>
    </source>
</evidence>
<proteinExistence type="predicted"/>
<keyword evidence="1" id="KW-0175">Coiled coil</keyword>
<gene>
    <name evidence="2" type="ORF">ACHAWU_002155</name>
</gene>
<accession>A0ABD3MH70</accession>
<organism evidence="2 3">
    <name type="scientific">Discostella pseudostelligera</name>
    <dbReference type="NCBI Taxonomy" id="259834"/>
    <lineage>
        <taxon>Eukaryota</taxon>
        <taxon>Sar</taxon>
        <taxon>Stramenopiles</taxon>
        <taxon>Ochrophyta</taxon>
        <taxon>Bacillariophyta</taxon>
        <taxon>Coscinodiscophyceae</taxon>
        <taxon>Thalassiosirophycidae</taxon>
        <taxon>Stephanodiscales</taxon>
        <taxon>Stephanodiscaceae</taxon>
        <taxon>Discostella</taxon>
    </lineage>
</organism>
<comment type="caution">
    <text evidence="2">The sequence shown here is derived from an EMBL/GenBank/DDBJ whole genome shotgun (WGS) entry which is preliminary data.</text>
</comment>
<protein>
    <submittedName>
        <fullName evidence="2">Uncharacterized protein</fullName>
    </submittedName>
</protein>
<evidence type="ECO:0000313" key="3">
    <source>
        <dbReference type="Proteomes" id="UP001530293"/>
    </source>
</evidence>
<dbReference type="AlphaFoldDB" id="A0ABD3MH70"/>
<name>A0ABD3MH70_9STRA</name>
<dbReference type="EMBL" id="JALLBG020000143">
    <property type="protein sequence ID" value="KAL3762059.1"/>
    <property type="molecule type" value="Genomic_DNA"/>
</dbReference>
<keyword evidence="3" id="KW-1185">Reference proteome</keyword>